<reference evidence="2" key="1">
    <citation type="submission" date="2022-12" db="EMBL/GenBank/DDBJ databases">
        <title>Whole genome sequence of Mycolicibacterium iranicum strain SBH312.</title>
        <authorList>
            <person name="Jani J."/>
            <person name="Arifin Mustapha Z."/>
            <person name="Ahmed K."/>
            <person name="Kai Ling C."/>
        </authorList>
    </citation>
    <scope>NUCLEOTIDE SEQUENCE</scope>
    <source>
        <strain evidence="2">SBH312</strain>
    </source>
</reference>
<proteinExistence type="predicted"/>
<keyword evidence="1" id="KW-1133">Transmembrane helix</keyword>
<keyword evidence="3" id="KW-1185">Reference proteome</keyword>
<evidence type="ECO:0000256" key="1">
    <source>
        <dbReference type="SAM" id="Phobius"/>
    </source>
</evidence>
<comment type="caution">
    <text evidence="2">The sequence shown here is derived from an EMBL/GenBank/DDBJ whole genome shotgun (WGS) entry which is preliminary data.</text>
</comment>
<sequence length="53" mass="5433">MSAPAKIAAFVAMLAVVFAGALWLGALFGPEADVAVPRPATSEHPHPPSDGHR</sequence>
<dbReference type="Proteomes" id="UP001084650">
    <property type="component" value="Unassembled WGS sequence"/>
</dbReference>
<name>A0ABT4HKC0_MYCIR</name>
<accession>A0ABT4HKC0</accession>
<gene>
    <name evidence="2" type="ORF">OY187_19665</name>
</gene>
<evidence type="ECO:0000313" key="2">
    <source>
        <dbReference type="EMBL" id="MCZ0730271.1"/>
    </source>
</evidence>
<keyword evidence="1" id="KW-0472">Membrane</keyword>
<evidence type="ECO:0000313" key="3">
    <source>
        <dbReference type="Proteomes" id="UP001084650"/>
    </source>
</evidence>
<protein>
    <submittedName>
        <fullName evidence="2">Uncharacterized protein</fullName>
    </submittedName>
</protein>
<dbReference type="EMBL" id="JAPQYE010000009">
    <property type="protein sequence ID" value="MCZ0730271.1"/>
    <property type="molecule type" value="Genomic_DNA"/>
</dbReference>
<keyword evidence="1" id="KW-0812">Transmembrane</keyword>
<dbReference type="RefSeq" id="WP_162562283.1">
    <property type="nucleotide sequence ID" value="NZ_JAPQYE010000009.1"/>
</dbReference>
<feature type="transmembrane region" description="Helical" evidence="1">
    <location>
        <begin position="7"/>
        <end position="28"/>
    </location>
</feature>
<organism evidence="2 3">
    <name type="scientific">Mycolicibacterium iranicum</name>
    <name type="common">Mycobacterium iranicum</name>
    <dbReference type="NCBI Taxonomy" id="912594"/>
    <lineage>
        <taxon>Bacteria</taxon>
        <taxon>Bacillati</taxon>
        <taxon>Actinomycetota</taxon>
        <taxon>Actinomycetes</taxon>
        <taxon>Mycobacteriales</taxon>
        <taxon>Mycobacteriaceae</taxon>
        <taxon>Mycolicibacterium</taxon>
    </lineage>
</organism>